<dbReference type="KEGG" id="gog:C1280_31180"/>
<keyword evidence="3" id="KW-1185">Reference proteome</keyword>
<gene>
    <name evidence="1" type="ORF">C1280_16795</name>
    <name evidence="2" type="ORF">C1280_31180</name>
</gene>
<evidence type="ECO:0000313" key="3">
    <source>
        <dbReference type="Proteomes" id="UP000245802"/>
    </source>
</evidence>
<dbReference type="KEGG" id="gog:C1280_16795"/>
<proteinExistence type="predicted"/>
<dbReference type="PANTHER" id="PTHR30298">
    <property type="entry name" value="H REPEAT-ASSOCIATED PREDICTED TRANSPOSASE"/>
    <property type="match status" value="1"/>
</dbReference>
<dbReference type="NCBIfam" id="NF033564">
    <property type="entry name" value="transpos_ISAs1"/>
    <property type="match status" value="1"/>
</dbReference>
<accession>A0A2Z3H0V4</accession>
<name>A0A2Z3H0V4_9BACT</name>
<dbReference type="EMBL" id="CP025958">
    <property type="protein sequence ID" value="AWM38481.1"/>
    <property type="molecule type" value="Genomic_DNA"/>
</dbReference>
<dbReference type="AlphaFoldDB" id="A0A2Z3H0V4"/>
<dbReference type="Proteomes" id="UP000245802">
    <property type="component" value="Chromosome"/>
</dbReference>
<reference evidence="1 3" key="1">
    <citation type="submission" date="2018-01" db="EMBL/GenBank/DDBJ databases">
        <title>G. obscuriglobus.</title>
        <authorList>
            <person name="Franke J."/>
            <person name="Blomberg W."/>
            <person name="Selmecki A."/>
        </authorList>
    </citation>
    <scope>NUCLEOTIDE SEQUENCE [LARGE SCALE GENOMIC DNA]</scope>
    <source>
        <strain evidence="1 3">DSM 5831</strain>
    </source>
</reference>
<evidence type="ECO:0000313" key="1">
    <source>
        <dbReference type="EMBL" id="AWM38481.1"/>
    </source>
</evidence>
<evidence type="ECO:0000313" key="2">
    <source>
        <dbReference type="EMBL" id="AWM41009.1"/>
    </source>
</evidence>
<protein>
    <submittedName>
        <fullName evidence="1">ISAs1 family transposase</fullName>
    </submittedName>
</protein>
<dbReference type="InterPro" id="IPR051698">
    <property type="entry name" value="Transposase_11-like"/>
</dbReference>
<organism evidence="1 3">
    <name type="scientific">Gemmata obscuriglobus</name>
    <dbReference type="NCBI Taxonomy" id="114"/>
    <lineage>
        <taxon>Bacteria</taxon>
        <taxon>Pseudomonadati</taxon>
        <taxon>Planctomycetota</taxon>
        <taxon>Planctomycetia</taxon>
        <taxon>Gemmatales</taxon>
        <taxon>Gemmataceae</taxon>
        <taxon>Gemmata</taxon>
    </lineage>
</organism>
<sequence length="148" mass="16521">MSKGHGRVERRSITTTTWLNEYLTRWPGVQQVFRLERQRRADGKTTVEVVYGISSLSPVAAPPDTVLGYTRSHWGIESLHYVRDVTLDEDRCRVRRGTAPRVLASLRNVAVYLLRRLGAGTIAAAVRTVVARPELALAALNQPISISE</sequence>
<dbReference type="RefSeq" id="WP_010042093.1">
    <property type="nucleotide sequence ID" value="NZ_CP025958.1"/>
</dbReference>
<dbReference type="InterPro" id="IPR047647">
    <property type="entry name" value="ISAs1_transpos"/>
</dbReference>
<dbReference type="EMBL" id="CP025958">
    <property type="protein sequence ID" value="AWM41009.1"/>
    <property type="molecule type" value="Genomic_DNA"/>
</dbReference>
<dbReference type="PANTHER" id="PTHR30298:SF0">
    <property type="entry name" value="PROTEIN YBFL-RELATED"/>
    <property type="match status" value="1"/>
</dbReference>